<proteinExistence type="predicted"/>
<gene>
    <name evidence="1" type="ORF">EYF80_052904</name>
</gene>
<dbReference type="Proteomes" id="UP000314294">
    <property type="component" value="Unassembled WGS sequence"/>
</dbReference>
<name>A0A4Z2F7S0_9TELE</name>
<dbReference type="EMBL" id="SRLO01001552">
    <property type="protein sequence ID" value="TNN36940.1"/>
    <property type="molecule type" value="Genomic_DNA"/>
</dbReference>
<keyword evidence="2" id="KW-1185">Reference proteome</keyword>
<organism evidence="1 2">
    <name type="scientific">Liparis tanakae</name>
    <name type="common">Tanaka's snailfish</name>
    <dbReference type="NCBI Taxonomy" id="230148"/>
    <lineage>
        <taxon>Eukaryota</taxon>
        <taxon>Metazoa</taxon>
        <taxon>Chordata</taxon>
        <taxon>Craniata</taxon>
        <taxon>Vertebrata</taxon>
        <taxon>Euteleostomi</taxon>
        <taxon>Actinopterygii</taxon>
        <taxon>Neopterygii</taxon>
        <taxon>Teleostei</taxon>
        <taxon>Neoteleostei</taxon>
        <taxon>Acanthomorphata</taxon>
        <taxon>Eupercaria</taxon>
        <taxon>Perciformes</taxon>
        <taxon>Cottioidei</taxon>
        <taxon>Cottales</taxon>
        <taxon>Liparidae</taxon>
        <taxon>Liparis</taxon>
    </lineage>
</organism>
<evidence type="ECO:0000313" key="2">
    <source>
        <dbReference type="Proteomes" id="UP000314294"/>
    </source>
</evidence>
<comment type="caution">
    <text evidence="1">The sequence shown here is derived from an EMBL/GenBank/DDBJ whole genome shotgun (WGS) entry which is preliminary data.</text>
</comment>
<protein>
    <submittedName>
        <fullName evidence="1">Uncharacterized protein</fullName>
    </submittedName>
</protein>
<reference evidence="1 2" key="1">
    <citation type="submission" date="2019-03" db="EMBL/GenBank/DDBJ databases">
        <title>First draft genome of Liparis tanakae, snailfish: a comprehensive survey of snailfish specific genes.</title>
        <authorList>
            <person name="Kim W."/>
            <person name="Song I."/>
            <person name="Jeong J.-H."/>
            <person name="Kim D."/>
            <person name="Kim S."/>
            <person name="Ryu S."/>
            <person name="Song J.Y."/>
            <person name="Lee S.K."/>
        </authorList>
    </citation>
    <scope>NUCLEOTIDE SEQUENCE [LARGE SCALE GENOMIC DNA]</scope>
    <source>
        <tissue evidence="1">Muscle</tissue>
    </source>
</reference>
<dbReference type="AlphaFoldDB" id="A0A4Z2F7S0"/>
<sequence>MACIGDADPFTAAIPATKVELTVSCRRLLTKQSPRSSSFPSQKTELAPWGLDYYFWPFTVFLSTLAEKMTLKLNSWEIQPEFFFCAFGWTEKSMEEKKKIFMFYQPKHPAINESAD</sequence>
<evidence type="ECO:0000313" key="1">
    <source>
        <dbReference type="EMBL" id="TNN36940.1"/>
    </source>
</evidence>
<accession>A0A4Z2F7S0</accession>